<dbReference type="GO" id="GO:0005794">
    <property type="term" value="C:Golgi apparatus"/>
    <property type="evidence" value="ECO:0007669"/>
    <property type="project" value="TreeGrafter"/>
</dbReference>
<dbReference type="InterPro" id="IPR010908">
    <property type="entry name" value="Longin_dom"/>
</dbReference>
<reference evidence="13" key="1">
    <citation type="submission" date="2023-03" db="EMBL/GenBank/DDBJ databases">
        <title>Massive genome expansion in bonnet fungi (Mycena s.s.) driven by repeated elements and novel gene families across ecological guilds.</title>
        <authorList>
            <consortium name="Lawrence Berkeley National Laboratory"/>
            <person name="Harder C.B."/>
            <person name="Miyauchi S."/>
            <person name="Viragh M."/>
            <person name="Kuo A."/>
            <person name="Thoen E."/>
            <person name="Andreopoulos B."/>
            <person name="Lu D."/>
            <person name="Skrede I."/>
            <person name="Drula E."/>
            <person name="Henrissat B."/>
            <person name="Morin E."/>
            <person name="Kohler A."/>
            <person name="Barry K."/>
            <person name="LaButti K."/>
            <person name="Morin E."/>
            <person name="Salamov A."/>
            <person name="Lipzen A."/>
            <person name="Mereny Z."/>
            <person name="Hegedus B."/>
            <person name="Baldrian P."/>
            <person name="Stursova M."/>
            <person name="Weitz H."/>
            <person name="Taylor A."/>
            <person name="Grigoriev I.V."/>
            <person name="Nagy L.G."/>
            <person name="Martin F."/>
            <person name="Kauserud H."/>
        </authorList>
    </citation>
    <scope>NUCLEOTIDE SEQUENCE</scope>
    <source>
        <strain evidence="13">CBHHK188m</strain>
    </source>
</reference>
<evidence type="ECO:0000256" key="2">
    <source>
        <dbReference type="ARBA" id="ARBA00008025"/>
    </source>
</evidence>
<organism evidence="13 14">
    <name type="scientific">Mycena maculata</name>
    <dbReference type="NCBI Taxonomy" id="230809"/>
    <lineage>
        <taxon>Eukaryota</taxon>
        <taxon>Fungi</taxon>
        <taxon>Dikarya</taxon>
        <taxon>Basidiomycota</taxon>
        <taxon>Agaricomycotina</taxon>
        <taxon>Agaricomycetes</taxon>
        <taxon>Agaricomycetidae</taxon>
        <taxon>Agaricales</taxon>
        <taxon>Marasmiineae</taxon>
        <taxon>Mycenaceae</taxon>
        <taxon>Mycena</taxon>
    </lineage>
</organism>
<accession>A0AAD7N103</accession>
<evidence type="ECO:0000256" key="9">
    <source>
        <dbReference type="ARBA" id="ARBA00026133"/>
    </source>
</evidence>
<evidence type="ECO:0000259" key="12">
    <source>
        <dbReference type="PROSITE" id="PS50892"/>
    </source>
</evidence>
<dbReference type="InterPro" id="IPR011012">
    <property type="entry name" value="Longin-like_dom_sf"/>
</dbReference>
<evidence type="ECO:0000256" key="10">
    <source>
        <dbReference type="PROSITE-ProRule" id="PRU00290"/>
    </source>
</evidence>
<keyword evidence="6" id="KW-0564">Palmitate</keyword>
<name>A0AAD7N103_9AGAR</name>
<evidence type="ECO:0000259" key="11">
    <source>
        <dbReference type="PROSITE" id="PS50859"/>
    </source>
</evidence>
<gene>
    <name evidence="13" type="ORF">DFH07DRAFT_870199</name>
</gene>
<keyword evidence="4" id="KW-0488">Methylation</keyword>
<evidence type="ECO:0000256" key="1">
    <source>
        <dbReference type="ARBA" id="ARBA00004342"/>
    </source>
</evidence>
<dbReference type="Pfam" id="PF13774">
    <property type="entry name" value="Longin"/>
    <property type="match status" value="1"/>
</dbReference>
<evidence type="ECO:0000313" key="14">
    <source>
        <dbReference type="Proteomes" id="UP001215280"/>
    </source>
</evidence>
<keyword evidence="3" id="KW-1003">Cell membrane</keyword>
<keyword evidence="8" id="KW-0636">Prenylation</keyword>
<evidence type="ECO:0000256" key="4">
    <source>
        <dbReference type="ARBA" id="ARBA00022481"/>
    </source>
</evidence>
<dbReference type="CDD" id="cd15867">
    <property type="entry name" value="R-SNARE_YKT6"/>
    <property type="match status" value="1"/>
</dbReference>
<protein>
    <recommendedName>
        <fullName evidence="9">Synaptobrevin homolog YKT6</fullName>
    </recommendedName>
</protein>
<dbReference type="SMART" id="SM01270">
    <property type="entry name" value="Longin"/>
    <property type="match status" value="1"/>
</dbReference>
<dbReference type="Gene3D" id="1.20.5.110">
    <property type="match status" value="1"/>
</dbReference>
<dbReference type="SUPFAM" id="SSF64356">
    <property type="entry name" value="SNARE-like"/>
    <property type="match status" value="1"/>
</dbReference>
<comment type="subcellular location">
    <subcellularLocation>
        <location evidence="1">Cell membrane</location>
        <topology evidence="1">Lipid-anchor</topology>
        <orientation evidence="1">Cytoplasmic side</orientation>
    </subcellularLocation>
</comment>
<dbReference type="GO" id="GO:0005886">
    <property type="term" value="C:plasma membrane"/>
    <property type="evidence" value="ECO:0007669"/>
    <property type="project" value="UniProtKB-SubCell"/>
</dbReference>
<dbReference type="SUPFAM" id="SSF58038">
    <property type="entry name" value="SNARE fusion complex"/>
    <property type="match status" value="1"/>
</dbReference>
<evidence type="ECO:0000313" key="13">
    <source>
        <dbReference type="EMBL" id="KAJ7740924.1"/>
    </source>
</evidence>
<dbReference type="InterPro" id="IPR045848">
    <property type="entry name" value="R-SNARE_YKT6"/>
</dbReference>
<proteinExistence type="inferred from homology"/>
<comment type="similarity">
    <text evidence="2">Belongs to the synaptobrevin family.</text>
</comment>
<evidence type="ECO:0000256" key="5">
    <source>
        <dbReference type="ARBA" id="ARBA00023136"/>
    </source>
</evidence>
<keyword evidence="5" id="KW-0472">Membrane</keyword>
<dbReference type="PANTHER" id="PTHR45806:SF1">
    <property type="entry name" value="SYNAPTOBREVIN HOMOLOG YKT6"/>
    <property type="match status" value="1"/>
</dbReference>
<dbReference type="Pfam" id="PF00957">
    <property type="entry name" value="Synaptobrevin"/>
    <property type="match status" value="1"/>
</dbReference>
<comment type="caution">
    <text evidence="13">The sequence shown here is derived from an EMBL/GenBank/DDBJ whole genome shotgun (WGS) entry which is preliminary data.</text>
</comment>
<keyword evidence="7" id="KW-0449">Lipoprotein</keyword>
<keyword evidence="10" id="KW-0175">Coiled coil</keyword>
<keyword evidence="14" id="KW-1185">Reference proteome</keyword>
<dbReference type="Gene3D" id="3.30.450.50">
    <property type="entry name" value="Longin domain"/>
    <property type="match status" value="1"/>
</dbReference>
<dbReference type="EMBL" id="JARJLG010000125">
    <property type="protein sequence ID" value="KAJ7740924.1"/>
    <property type="molecule type" value="Genomic_DNA"/>
</dbReference>
<evidence type="ECO:0000256" key="6">
    <source>
        <dbReference type="ARBA" id="ARBA00023139"/>
    </source>
</evidence>
<feature type="domain" description="V-SNARE coiled-coil homology" evidence="12">
    <location>
        <begin position="139"/>
        <end position="199"/>
    </location>
</feature>
<dbReference type="PROSITE" id="PS50892">
    <property type="entry name" value="V_SNARE"/>
    <property type="match status" value="1"/>
</dbReference>
<dbReference type="FunFam" id="1.20.5.110:FF:000020">
    <property type="entry name" value="synaptobrevin homolog YKT6"/>
    <property type="match status" value="1"/>
</dbReference>
<dbReference type="GO" id="GO:0005484">
    <property type="term" value="F:SNAP receptor activity"/>
    <property type="evidence" value="ECO:0007669"/>
    <property type="project" value="TreeGrafter"/>
</dbReference>
<dbReference type="InterPro" id="IPR042855">
    <property type="entry name" value="V_SNARE_CC"/>
</dbReference>
<evidence type="ECO:0000256" key="3">
    <source>
        <dbReference type="ARBA" id="ARBA00022475"/>
    </source>
</evidence>
<dbReference type="InterPro" id="IPR001388">
    <property type="entry name" value="Synaptobrevin-like"/>
</dbReference>
<evidence type="ECO:0000256" key="7">
    <source>
        <dbReference type="ARBA" id="ARBA00023288"/>
    </source>
</evidence>
<dbReference type="PRINTS" id="PR00219">
    <property type="entry name" value="SYNAPTOBREVN"/>
</dbReference>
<dbReference type="GO" id="GO:0006888">
    <property type="term" value="P:endoplasmic reticulum to Golgi vesicle-mediated transport"/>
    <property type="evidence" value="ECO:0007669"/>
    <property type="project" value="TreeGrafter"/>
</dbReference>
<dbReference type="AlphaFoldDB" id="A0AAD7N103"/>
<dbReference type="PROSITE" id="PS50859">
    <property type="entry name" value="LONGIN"/>
    <property type="match status" value="1"/>
</dbReference>
<dbReference type="PANTHER" id="PTHR45806">
    <property type="entry name" value="SYNAPTOBREVIN HOMOLOG YKT6"/>
    <property type="match status" value="1"/>
</dbReference>
<sequence>MKIFSISVLQTPPSGASTLLSNANELSSFSFYQKGSVGEFMSFFSKTVAERTPAGQRQSVQENNYTAHVYNRGGPEQLAAVIITDQEYPVRPAFSLLAKVLDDFVAKVPQTSWSNPSTIQFTELTTYITKYQDPRQADTIMRVQQELDETKIVLHKTIESVLQRGEKLDTLVDRSNHLSAQSKMFYKTAKKQNSCCVIM</sequence>
<feature type="domain" description="Longin" evidence="11">
    <location>
        <begin position="7"/>
        <end position="128"/>
    </location>
</feature>
<evidence type="ECO:0000256" key="8">
    <source>
        <dbReference type="ARBA" id="ARBA00023289"/>
    </source>
</evidence>
<dbReference type="CDD" id="cd14824">
    <property type="entry name" value="Longin"/>
    <property type="match status" value="1"/>
</dbReference>
<dbReference type="Proteomes" id="UP001215280">
    <property type="component" value="Unassembled WGS sequence"/>
</dbReference>